<evidence type="ECO:0000313" key="3">
    <source>
        <dbReference type="Proteomes" id="UP000188912"/>
    </source>
</evidence>
<feature type="transmembrane region" description="Helical" evidence="1">
    <location>
        <begin position="94"/>
        <end position="112"/>
    </location>
</feature>
<evidence type="ECO:0008006" key="4">
    <source>
        <dbReference type="Google" id="ProtNLM"/>
    </source>
</evidence>
<dbReference type="EMBL" id="CP017315">
    <property type="protein sequence ID" value="AQS41531.1"/>
    <property type="molecule type" value="Genomic_DNA"/>
</dbReference>
<keyword evidence="1" id="KW-1133">Transmembrane helix</keyword>
<dbReference type="AlphaFoldDB" id="A0A1U9JUK0"/>
<dbReference type="InterPro" id="IPR008523">
    <property type="entry name" value="DUF805"/>
</dbReference>
<dbReference type="GO" id="GO:0005886">
    <property type="term" value="C:plasma membrane"/>
    <property type="evidence" value="ECO:0007669"/>
    <property type="project" value="TreeGrafter"/>
</dbReference>
<protein>
    <recommendedName>
        <fullName evidence="4">DUF805 domain-containing protein</fullName>
    </recommendedName>
</protein>
<dbReference type="Pfam" id="PF05656">
    <property type="entry name" value="DUF805"/>
    <property type="match status" value="1"/>
</dbReference>
<keyword evidence="1" id="KW-0472">Membrane</keyword>
<name>A0A1U9JUK0_9HYPH</name>
<reference evidence="2 3" key="2">
    <citation type="journal article" date="2016" name="Sci. Rep.">
        <title>The genome of Rhizobiales bacteria in predatory ants reveals urease gene functions but no genes for nitrogen fixation.</title>
        <authorList>
            <person name="Neuvonen M.M."/>
            <person name="Tamarit D."/>
            <person name="Naslund K."/>
            <person name="Liebig J."/>
            <person name="Feldhaar H."/>
            <person name="Moran N.A."/>
            <person name="Guy L."/>
            <person name="Andersson S.G."/>
        </authorList>
    </citation>
    <scope>NUCLEOTIDE SEQUENCE [LARGE SCALE GENOMIC DNA]</scope>
    <source>
        <strain evidence="2 3">Hsal</strain>
    </source>
</reference>
<dbReference type="PANTHER" id="PTHR34980">
    <property type="entry name" value="INNER MEMBRANE PROTEIN-RELATED-RELATED"/>
    <property type="match status" value="1"/>
</dbReference>
<organism evidence="2 3">
    <name type="scientific">Candidatus Tokpelaia hoelldobleri</name>
    <dbReference type="NCBI Taxonomy" id="1902579"/>
    <lineage>
        <taxon>Bacteria</taxon>
        <taxon>Pseudomonadati</taxon>
        <taxon>Pseudomonadota</taxon>
        <taxon>Alphaproteobacteria</taxon>
        <taxon>Hyphomicrobiales</taxon>
        <taxon>Candidatus Tokpelaia</taxon>
    </lineage>
</organism>
<gene>
    <name evidence="2" type="ORF">BHV28_08320</name>
</gene>
<evidence type="ECO:0000256" key="1">
    <source>
        <dbReference type="SAM" id="Phobius"/>
    </source>
</evidence>
<dbReference type="STRING" id="1902579.BHV28_08320"/>
<reference evidence="2 3" key="1">
    <citation type="journal article" date="2010" name="Science">
        <title>Genomic comparison of the ants Camponotus floridanus and Harpegnathos saltator.</title>
        <authorList>
            <person name="Bonasio R."/>
            <person name="Zhang G."/>
            <person name="Ye C."/>
            <person name="Mutti N.S."/>
            <person name="Fang X."/>
            <person name="Qin N."/>
            <person name="Donahue G."/>
            <person name="Yang P."/>
            <person name="Li Q."/>
            <person name="Li C."/>
            <person name="Zhang P."/>
            <person name="Huang Z."/>
            <person name="Berger S.L."/>
            <person name="Reinberg D."/>
            <person name="Wang J."/>
            <person name="Liebig J."/>
        </authorList>
    </citation>
    <scope>NUCLEOTIDE SEQUENCE [LARGE SCALE GENOMIC DNA]</scope>
    <source>
        <strain evidence="2 3">Hsal</strain>
    </source>
</reference>
<sequence length="165" mass="18895">MGFVEAVKTCLIKKYTTFSGRASRSEYWYFGLFVFGVYFVNCLLFIFVILSDTITMIDFGSISRAMKNVSLLITLAVILPSYSVLVRRLHDRNISGWWAGILFGATIISLLMDFIEIYDPLSYISWENWKSYLLGLQLILSIVFVVITVMRGTNGPNRYDADPLR</sequence>
<feature type="transmembrane region" description="Helical" evidence="1">
    <location>
        <begin position="132"/>
        <end position="150"/>
    </location>
</feature>
<proteinExistence type="predicted"/>
<keyword evidence="3" id="KW-1185">Reference proteome</keyword>
<evidence type="ECO:0000313" key="2">
    <source>
        <dbReference type="EMBL" id="AQS41531.1"/>
    </source>
</evidence>
<accession>A0A1U9JUK0</accession>
<dbReference type="Proteomes" id="UP000188912">
    <property type="component" value="Chromosome"/>
</dbReference>
<feature type="transmembrane region" description="Helical" evidence="1">
    <location>
        <begin position="27"/>
        <end position="49"/>
    </location>
</feature>
<dbReference type="KEGG" id="thd:BHV28_08320"/>
<keyword evidence="1" id="KW-0812">Transmembrane</keyword>
<dbReference type="PANTHER" id="PTHR34980:SF2">
    <property type="entry name" value="INNER MEMBRANE PROTEIN YHAH-RELATED"/>
    <property type="match status" value="1"/>
</dbReference>
<feature type="transmembrane region" description="Helical" evidence="1">
    <location>
        <begin position="69"/>
        <end position="87"/>
    </location>
</feature>